<evidence type="ECO:0000256" key="1">
    <source>
        <dbReference type="SAM" id="Coils"/>
    </source>
</evidence>
<dbReference type="OrthoDB" id="510885at2759"/>
<keyword evidence="3" id="KW-1133">Transmembrane helix</keyword>
<feature type="transmembrane region" description="Helical" evidence="3">
    <location>
        <begin position="267"/>
        <end position="290"/>
    </location>
</feature>
<evidence type="ECO:0000313" key="5">
    <source>
        <dbReference type="Proteomes" id="UP001055712"/>
    </source>
</evidence>
<name>A0A9D4TWH9_CHLVU</name>
<dbReference type="EMBL" id="SIDB01000002">
    <property type="protein sequence ID" value="KAI3436436.1"/>
    <property type="molecule type" value="Genomic_DNA"/>
</dbReference>
<keyword evidence="3" id="KW-0472">Membrane</keyword>
<sequence length="1321" mass="136085">MLGSDRGKALQQQERARREEQPATDDDTNYPVAYSSDHGGDSDSDVSRGHQLRSHDRRDDQLSASSGSLRAAAPLGHMHGGDRVSWETNKLFDYLKGLHMAGEQQESSEEWVSRLSSLRRLLLEREAEIEQLQQLLEEQHGQLQAREEALEAQASRIDALEDRIHQLLSHIDALAAQHSGSHAERHMAASYGAATGELPLAASQALQKRQRSAATYQPAPYIQQHSQNGTTADSCLVQLPAQSYAAYQGCGFWLAVLDSFQRHPRRVAACTAALALVLIIVLCATLVPAAQRRRSQPRFLATPTVVASGGSWVDVSVQLDRPSVLSWMAFKQADLGTQVPGLQRTLLQLIQDRDVEAQAVHAASSAAASMCAASGGGECRAAASSQLSGLHQLAVACGWAPVTNASGSSTVTVLSASGSGASSACSSTGSDLFTADRCARCPLLEGSTAYTLLLVATTASGVVGSSVQLVNAVTADSAVSSSSLEPPYAGNATATSFDLRFKLRAPGRLYYVVAHQQLFAAYGDRRLAFGALAPSSRAVLAANPAAFLGGLVANGSVAVPAGGQWTSLTVQPPCVAALCKQSLLGLQGGTAYTVFLVAVENSGAVDAVPTAANMTTAPVEAPALLPATAPANITASAFGMSISMEAAGGVYYLLVAAKPGASAAANSADVAAGSWARLQSLVPDESSSRRLLAASSRAGTPASSHPGGSSAAARQRLLVADVPVQPGSLMASSCSAANQSCALAPAAAFNSIPELASTFDTVRSGCLVVPAAGKAVTLPAFSGLQNNTVYFLLLATEESNVQQPAPRAPPAVFAVHTVDLSAPQLACGFPIAANITSSSFLLAAMLNKPGATAAYVVLLGTAALAPPTAQQVLQGTGAGGAAVAAAGSLSNSGWLPWEAFPASGQARDARKMWAEVTGLQGGSNYTAFIALTENGDTPLPGSTVTALRDVLTPAVLAPTFTSITGFNASVDEQNGTFSLQLATGLDRAGRVHYALYRSYSCIQREPSIATIVAGTPLPPAICRCDDPAYCAPVTTGSYEVPAQALSALHAIGGDLSPLPFQSLRNASEEQLKCFQGGLGQATDTYNIYLVADSALPSRTGLAPHCGSFSQAAATAATAAALPTADVAASCPAALQLSCAQAQLRADSPVLQSGSLLTWPLNTSSSSGTLEWLWPAGPSAARRPAKVQLSLEGGAAPAFLWGPTFPAELRTASSVGMQFGLDKPALLIYAVFRPMPIDASGSPQAPVLVATGRVPVFQAGANATSGAIAACPWAPGDALQPQSQYYVTFVARDKYGRMDGLCPGQLAGATPRVCTDIAFTGG</sequence>
<feature type="compositionally biased region" description="Low complexity" evidence="2">
    <location>
        <begin position="62"/>
        <end position="75"/>
    </location>
</feature>
<evidence type="ECO:0000256" key="3">
    <source>
        <dbReference type="SAM" id="Phobius"/>
    </source>
</evidence>
<evidence type="ECO:0000313" key="4">
    <source>
        <dbReference type="EMBL" id="KAI3436436.1"/>
    </source>
</evidence>
<comment type="caution">
    <text evidence="4">The sequence shown here is derived from an EMBL/GenBank/DDBJ whole genome shotgun (WGS) entry which is preliminary data.</text>
</comment>
<reference evidence="4" key="1">
    <citation type="journal article" date="2019" name="Plant J.">
        <title>Chlorella vulgaris genome assembly and annotation reveals the molecular basis for metabolic acclimation to high light conditions.</title>
        <authorList>
            <person name="Cecchin M."/>
            <person name="Marcolungo L."/>
            <person name="Rossato M."/>
            <person name="Girolomoni L."/>
            <person name="Cosentino E."/>
            <person name="Cuine S."/>
            <person name="Li-Beisson Y."/>
            <person name="Delledonne M."/>
            <person name="Ballottari M."/>
        </authorList>
    </citation>
    <scope>NUCLEOTIDE SEQUENCE</scope>
    <source>
        <strain evidence="4">211/11P</strain>
    </source>
</reference>
<evidence type="ECO:0000256" key="2">
    <source>
        <dbReference type="SAM" id="MobiDB-lite"/>
    </source>
</evidence>
<feature type="compositionally biased region" description="Basic and acidic residues" evidence="2">
    <location>
        <begin position="38"/>
        <end position="61"/>
    </location>
</feature>
<protein>
    <submittedName>
        <fullName evidence="4">Uncharacterized protein</fullName>
    </submittedName>
</protein>
<feature type="coiled-coil region" evidence="1">
    <location>
        <begin position="115"/>
        <end position="177"/>
    </location>
</feature>
<organism evidence="4 5">
    <name type="scientific">Chlorella vulgaris</name>
    <name type="common">Green alga</name>
    <dbReference type="NCBI Taxonomy" id="3077"/>
    <lineage>
        <taxon>Eukaryota</taxon>
        <taxon>Viridiplantae</taxon>
        <taxon>Chlorophyta</taxon>
        <taxon>core chlorophytes</taxon>
        <taxon>Trebouxiophyceae</taxon>
        <taxon>Chlorellales</taxon>
        <taxon>Chlorellaceae</taxon>
        <taxon>Chlorella clade</taxon>
        <taxon>Chlorella</taxon>
    </lineage>
</organism>
<gene>
    <name evidence="4" type="ORF">D9Q98_005853</name>
</gene>
<feature type="region of interest" description="Disordered" evidence="2">
    <location>
        <begin position="1"/>
        <end position="82"/>
    </location>
</feature>
<accession>A0A9D4TWH9</accession>
<proteinExistence type="predicted"/>
<keyword evidence="3" id="KW-0812">Transmembrane</keyword>
<reference evidence="4" key="2">
    <citation type="submission" date="2020-11" db="EMBL/GenBank/DDBJ databases">
        <authorList>
            <person name="Cecchin M."/>
            <person name="Marcolungo L."/>
            <person name="Rossato M."/>
            <person name="Girolomoni L."/>
            <person name="Cosentino E."/>
            <person name="Cuine S."/>
            <person name="Li-Beisson Y."/>
            <person name="Delledonne M."/>
            <person name="Ballottari M."/>
        </authorList>
    </citation>
    <scope>NUCLEOTIDE SEQUENCE</scope>
    <source>
        <strain evidence="4">211/11P</strain>
        <tissue evidence="4">Whole cell</tissue>
    </source>
</reference>
<keyword evidence="1" id="KW-0175">Coiled coil</keyword>
<dbReference type="Proteomes" id="UP001055712">
    <property type="component" value="Unassembled WGS sequence"/>
</dbReference>
<feature type="compositionally biased region" description="Basic and acidic residues" evidence="2">
    <location>
        <begin position="1"/>
        <end position="21"/>
    </location>
</feature>
<keyword evidence="5" id="KW-1185">Reference proteome</keyword>